<dbReference type="AlphaFoldDB" id="A0AAN9KCH3"/>
<dbReference type="EMBL" id="JAYMYQ010000008">
    <property type="protein sequence ID" value="KAK7314955.1"/>
    <property type="molecule type" value="Genomic_DNA"/>
</dbReference>
<dbReference type="Proteomes" id="UP001367508">
    <property type="component" value="Unassembled WGS sequence"/>
</dbReference>
<reference evidence="1 2" key="1">
    <citation type="submission" date="2024-01" db="EMBL/GenBank/DDBJ databases">
        <title>The genomes of 5 underutilized Papilionoideae crops provide insights into root nodulation and disease resistanc.</title>
        <authorList>
            <person name="Jiang F."/>
        </authorList>
    </citation>
    <scope>NUCLEOTIDE SEQUENCE [LARGE SCALE GENOMIC DNA]</scope>
    <source>
        <strain evidence="1">LVBAO_FW01</strain>
        <tissue evidence="1">Leaves</tissue>
    </source>
</reference>
<protein>
    <submittedName>
        <fullName evidence="1">Uncharacterized protein</fullName>
    </submittedName>
</protein>
<evidence type="ECO:0000313" key="2">
    <source>
        <dbReference type="Proteomes" id="UP001367508"/>
    </source>
</evidence>
<name>A0AAN9KCH3_CANGL</name>
<proteinExistence type="predicted"/>
<comment type="caution">
    <text evidence="1">The sequence shown here is derived from an EMBL/GenBank/DDBJ whole genome shotgun (WGS) entry which is preliminary data.</text>
</comment>
<sequence length="67" mass="7509">MCFVLSLKEVPPWSSTTAPTASFSLLSLSLSLSLSLLKPTLFLFLRFLFATDQLIWKGERERCGPES</sequence>
<accession>A0AAN9KCH3</accession>
<gene>
    <name evidence="1" type="ORF">VNO77_33487</name>
</gene>
<evidence type="ECO:0000313" key="1">
    <source>
        <dbReference type="EMBL" id="KAK7314955.1"/>
    </source>
</evidence>
<keyword evidence="2" id="KW-1185">Reference proteome</keyword>
<organism evidence="1 2">
    <name type="scientific">Canavalia gladiata</name>
    <name type="common">Sword bean</name>
    <name type="synonym">Dolichos gladiatus</name>
    <dbReference type="NCBI Taxonomy" id="3824"/>
    <lineage>
        <taxon>Eukaryota</taxon>
        <taxon>Viridiplantae</taxon>
        <taxon>Streptophyta</taxon>
        <taxon>Embryophyta</taxon>
        <taxon>Tracheophyta</taxon>
        <taxon>Spermatophyta</taxon>
        <taxon>Magnoliopsida</taxon>
        <taxon>eudicotyledons</taxon>
        <taxon>Gunneridae</taxon>
        <taxon>Pentapetalae</taxon>
        <taxon>rosids</taxon>
        <taxon>fabids</taxon>
        <taxon>Fabales</taxon>
        <taxon>Fabaceae</taxon>
        <taxon>Papilionoideae</taxon>
        <taxon>50 kb inversion clade</taxon>
        <taxon>NPAAA clade</taxon>
        <taxon>indigoferoid/millettioid clade</taxon>
        <taxon>Phaseoleae</taxon>
        <taxon>Canavalia</taxon>
    </lineage>
</organism>